<comment type="cofactor">
    <cofactor evidence="1 6">
        <name>heme</name>
        <dbReference type="ChEBI" id="CHEBI:30413"/>
    </cofactor>
</comment>
<dbReference type="PROSITE" id="PS00086">
    <property type="entry name" value="CYTOCHROME_P450"/>
    <property type="match status" value="1"/>
</dbReference>
<evidence type="ECO:0000256" key="4">
    <source>
        <dbReference type="ARBA" id="ARBA00023002"/>
    </source>
</evidence>
<evidence type="ECO:0000256" key="7">
    <source>
        <dbReference type="RuleBase" id="RU000461"/>
    </source>
</evidence>
<proteinExistence type="inferred from homology"/>
<dbReference type="InterPro" id="IPR002401">
    <property type="entry name" value="Cyt_P450_E_grp-I"/>
</dbReference>
<dbReference type="PRINTS" id="PR00463">
    <property type="entry name" value="EP450I"/>
</dbReference>
<dbReference type="GO" id="GO:0006629">
    <property type="term" value="P:lipid metabolic process"/>
    <property type="evidence" value="ECO:0007669"/>
    <property type="project" value="UniProtKB-ARBA"/>
</dbReference>
<accession>A0A7C8YLJ7</accession>
<evidence type="ECO:0000256" key="8">
    <source>
        <dbReference type="SAM" id="SignalP"/>
    </source>
</evidence>
<dbReference type="PANTHER" id="PTHR24296">
    <property type="entry name" value="CYTOCHROME P450"/>
    <property type="match status" value="1"/>
</dbReference>
<reference evidence="9" key="2">
    <citation type="submission" date="2020-07" db="EMBL/GenBank/DDBJ databases">
        <authorList>
            <person name="Vera ALvarez R."/>
            <person name="Arias-Moreno D.M."/>
            <person name="Jimenez-Jacinto V."/>
            <person name="Jimenez-Bremont J.F."/>
            <person name="Swaminathan K."/>
            <person name="Moose S.P."/>
            <person name="Guerrero-Gonzalez M.L."/>
            <person name="Marino-Ramirez L."/>
            <person name="Landsman D."/>
            <person name="Rodriguez-Kessler M."/>
            <person name="Delgado-Sanchez P."/>
        </authorList>
    </citation>
    <scope>NUCLEOTIDE SEQUENCE</scope>
    <source>
        <tissue evidence="9">Cladode</tissue>
    </source>
</reference>
<dbReference type="PRINTS" id="PR00385">
    <property type="entry name" value="P450"/>
</dbReference>
<dbReference type="AlphaFoldDB" id="A0A7C8YLJ7"/>
<dbReference type="EMBL" id="GISG01033197">
    <property type="protein sequence ID" value="MBA4621177.1"/>
    <property type="molecule type" value="Transcribed_RNA"/>
</dbReference>
<evidence type="ECO:0000256" key="5">
    <source>
        <dbReference type="ARBA" id="ARBA00023004"/>
    </source>
</evidence>
<dbReference type="InterPro" id="IPR017972">
    <property type="entry name" value="Cyt_P450_CS"/>
</dbReference>
<dbReference type="InterPro" id="IPR001128">
    <property type="entry name" value="Cyt_P450"/>
</dbReference>
<evidence type="ECO:0000256" key="3">
    <source>
        <dbReference type="ARBA" id="ARBA00022723"/>
    </source>
</evidence>
<keyword evidence="8" id="KW-0732">Signal</keyword>
<organism evidence="9">
    <name type="scientific">Opuntia streptacantha</name>
    <name type="common">Prickly pear cactus</name>
    <name type="synonym">Opuntia cardona</name>
    <dbReference type="NCBI Taxonomy" id="393608"/>
    <lineage>
        <taxon>Eukaryota</taxon>
        <taxon>Viridiplantae</taxon>
        <taxon>Streptophyta</taxon>
        <taxon>Embryophyta</taxon>
        <taxon>Tracheophyta</taxon>
        <taxon>Spermatophyta</taxon>
        <taxon>Magnoliopsida</taxon>
        <taxon>eudicotyledons</taxon>
        <taxon>Gunneridae</taxon>
        <taxon>Pentapetalae</taxon>
        <taxon>Caryophyllales</taxon>
        <taxon>Cactineae</taxon>
        <taxon>Cactaceae</taxon>
        <taxon>Opuntioideae</taxon>
        <taxon>Opuntia</taxon>
    </lineage>
</organism>
<protein>
    <submittedName>
        <fullName evidence="9">Unspecific monooxygenase</fullName>
        <ecNumber evidence="9">1.14.14.1</ecNumber>
    </submittedName>
</protein>
<reference evidence="9" key="1">
    <citation type="journal article" date="2013" name="J. Plant Res.">
        <title>Effect of fungi and light on seed germination of three Opuntia species from semiarid lands of central Mexico.</title>
        <authorList>
            <person name="Delgado-Sanchez P."/>
            <person name="Jimenez-Bremont J.F."/>
            <person name="Guerrero-Gonzalez Mde L."/>
            <person name="Flores J."/>
        </authorList>
    </citation>
    <scope>NUCLEOTIDE SEQUENCE</scope>
    <source>
        <tissue evidence="9">Cladode</tissue>
    </source>
</reference>
<dbReference type="CDD" id="cd11064">
    <property type="entry name" value="CYP86A"/>
    <property type="match status" value="1"/>
</dbReference>
<comment type="similarity">
    <text evidence="2 7">Belongs to the cytochrome P450 family.</text>
</comment>
<evidence type="ECO:0000256" key="6">
    <source>
        <dbReference type="PIRSR" id="PIRSR602401-1"/>
    </source>
</evidence>
<evidence type="ECO:0000256" key="1">
    <source>
        <dbReference type="ARBA" id="ARBA00001971"/>
    </source>
</evidence>
<dbReference type="GO" id="GO:0020037">
    <property type="term" value="F:heme binding"/>
    <property type="evidence" value="ECO:0007669"/>
    <property type="project" value="InterPro"/>
</dbReference>
<name>A0A7C8YLJ7_OPUST</name>
<dbReference type="EC" id="1.14.14.1" evidence="9"/>
<keyword evidence="7 9" id="KW-0503">Monooxygenase</keyword>
<feature type="binding site" description="axial binding residue" evidence="6">
    <location>
        <position position="448"/>
    </location>
    <ligand>
        <name>heme</name>
        <dbReference type="ChEBI" id="CHEBI:30413"/>
    </ligand>
    <ligandPart>
        <name>Fe</name>
        <dbReference type="ChEBI" id="CHEBI:18248"/>
    </ligandPart>
</feature>
<evidence type="ECO:0000313" key="9">
    <source>
        <dbReference type="EMBL" id="MBA4621177.1"/>
    </source>
</evidence>
<keyword evidence="6 7" id="KW-0349">Heme</keyword>
<dbReference type="Pfam" id="PF00067">
    <property type="entry name" value="p450"/>
    <property type="match status" value="1"/>
</dbReference>
<keyword evidence="4 7" id="KW-0560">Oxidoreductase</keyword>
<dbReference type="SUPFAM" id="SSF48264">
    <property type="entry name" value="Cytochrome P450"/>
    <property type="match status" value="1"/>
</dbReference>
<evidence type="ECO:0000256" key="2">
    <source>
        <dbReference type="ARBA" id="ARBA00010617"/>
    </source>
</evidence>
<dbReference type="GO" id="GO:0005506">
    <property type="term" value="F:iron ion binding"/>
    <property type="evidence" value="ECO:0007669"/>
    <property type="project" value="InterPro"/>
</dbReference>
<keyword evidence="5 6" id="KW-0408">Iron</keyword>
<sequence>MTGLLIIIGLLILSFIFTHLTLCANLTSTSKHHHGFKTYPILGSLPEFLANRHRFLDWTTDVLASHPTHTAVFFRPGRVHGIMTAFPDNVEHIIKTRFDNYPKGPRFSALLRDLLGSGIFNTDGELWRRQRKSASFTFTRRNVTTFIFDAVRTELSTRLLPLLREASQSGRVIDLQDVLERFTFDNVCKLAFNVDPGCLAGDGLGESEFMRAFEEATTLSAGRFRYVLPFLWKIKKFFNVGSEKRLRESIRIVHDFADNIIRLRLEDQSTKDHQDLLSRFISSSGINDCDFLRDVVVNFILAGRDTTSSGLSWFFWLLSLNPDVVSKIRSEVGRVRKQAGKRVGDTFDFDELKQMNYLHAAISESLRLYPPVPADTMHCLEDDVLPDGTEVKKDWFITYHTYAMGRMESIWGKDCLEFRPERWLDKNGVYKPDSPFRFPVFHAGPRTCLGKEMAYIQMKTIAACVVEDFDFDVLERQPRRESLLSITLRIKGGLPVRVKTRNMLE</sequence>
<feature type="chain" id="PRO_5028114462" evidence="8">
    <location>
        <begin position="24"/>
        <end position="505"/>
    </location>
</feature>
<dbReference type="InterPro" id="IPR036396">
    <property type="entry name" value="Cyt_P450_sf"/>
</dbReference>
<dbReference type="GO" id="GO:0016712">
    <property type="term" value="F:oxidoreductase activity, acting on paired donors, with incorporation or reduction of molecular oxygen, reduced flavin or flavoprotein as one donor, and incorporation of one atom of oxygen"/>
    <property type="evidence" value="ECO:0007669"/>
    <property type="project" value="UniProtKB-EC"/>
</dbReference>
<keyword evidence="3 6" id="KW-0479">Metal-binding</keyword>
<feature type="signal peptide" evidence="8">
    <location>
        <begin position="1"/>
        <end position="23"/>
    </location>
</feature>
<dbReference type="Gene3D" id="1.10.630.10">
    <property type="entry name" value="Cytochrome P450"/>
    <property type="match status" value="1"/>
</dbReference>